<dbReference type="eggNOG" id="COG1802">
    <property type="taxonomic scope" value="Bacteria"/>
</dbReference>
<protein>
    <submittedName>
        <fullName evidence="5">Transcriptional regulator, GntR family</fullName>
    </submittedName>
</protein>
<proteinExistence type="predicted"/>
<organism evidence="5 6">
    <name type="scientific">Verminephrobacter eiseniae (strain EF01-2)</name>
    <dbReference type="NCBI Taxonomy" id="391735"/>
    <lineage>
        <taxon>Bacteria</taxon>
        <taxon>Pseudomonadati</taxon>
        <taxon>Pseudomonadota</taxon>
        <taxon>Betaproteobacteria</taxon>
        <taxon>Burkholderiales</taxon>
        <taxon>Comamonadaceae</taxon>
        <taxon>Verminephrobacter</taxon>
    </lineage>
</organism>
<dbReference type="PANTHER" id="PTHR43537:SF39">
    <property type="entry name" value="HTH-TYPE TRANSCRIPTIONAL REGULATOR MCBR"/>
    <property type="match status" value="1"/>
</dbReference>
<dbReference type="InterPro" id="IPR000524">
    <property type="entry name" value="Tscrpt_reg_HTH_GntR"/>
</dbReference>
<evidence type="ECO:0000313" key="6">
    <source>
        <dbReference type="Proteomes" id="UP000000374"/>
    </source>
</evidence>
<dbReference type="InterPro" id="IPR036388">
    <property type="entry name" value="WH-like_DNA-bd_sf"/>
</dbReference>
<dbReference type="SUPFAM" id="SSF48008">
    <property type="entry name" value="GntR ligand-binding domain-like"/>
    <property type="match status" value="1"/>
</dbReference>
<dbReference type="SMART" id="SM00345">
    <property type="entry name" value="HTH_GNTR"/>
    <property type="match status" value="1"/>
</dbReference>
<reference evidence="6" key="1">
    <citation type="submission" date="2006-12" db="EMBL/GenBank/DDBJ databases">
        <title>Complete sequence of chromosome 1 of Verminephrobacter eiseniae EF01-2.</title>
        <authorList>
            <person name="Copeland A."/>
            <person name="Lucas S."/>
            <person name="Lapidus A."/>
            <person name="Barry K."/>
            <person name="Detter J.C."/>
            <person name="Glavina del Rio T."/>
            <person name="Dalin E."/>
            <person name="Tice H."/>
            <person name="Pitluck S."/>
            <person name="Chertkov O."/>
            <person name="Brettin T."/>
            <person name="Bruce D."/>
            <person name="Han C."/>
            <person name="Tapia R."/>
            <person name="Gilna P."/>
            <person name="Schmutz J."/>
            <person name="Larimer F."/>
            <person name="Land M."/>
            <person name="Hauser L."/>
            <person name="Kyrpides N."/>
            <person name="Kim E."/>
            <person name="Stahl D."/>
            <person name="Richardson P."/>
        </authorList>
    </citation>
    <scope>NUCLEOTIDE SEQUENCE [LARGE SCALE GENOMIC DNA]</scope>
    <source>
        <strain evidence="6">EF01-2</strain>
    </source>
</reference>
<dbReference type="SUPFAM" id="SSF46785">
    <property type="entry name" value="Winged helix' DNA-binding domain"/>
    <property type="match status" value="1"/>
</dbReference>
<dbReference type="Gene3D" id="1.10.10.10">
    <property type="entry name" value="Winged helix-like DNA-binding domain superfamily/Winged helix DNA-binding domain"/>
    <property type="match status" value="1"/>
</dbReference>
<evidence type="ECO:0000313" key="5">
    <source>
        <dbReference type="EMBL" id="ABM60395.1"/>
    </source>
</evidence>
<name>A1WRY8_VEREI</name>
<evidence type="ECO:0000256" key="3">
    <source>
        <dbReference type="ARBA" id="ARBA00023163"/>
    </source>
</evidence>
<feature type="domain" description="HTH gntR-type" evidence="4">
    <location>
        <begin position="7"/>
        <end position="76"/>
    </location>
</feature>
<dbReference type="KEGG" id="vei:Veis_4698"/>
<dbReference type="InterPro" id="IPR036390">
    <property type="entry name" value="WH_DNA-bd_sf"/>
</dbReference>
<dbReference type="Pfam" id="PF07729">
    <property type="entry name" value="FCD"/>
    <property type="match status" value="1"/>
</dbReference>
<dbReference type="OrthoDB" id="7003764at2"/>
<dbReference type="GO" id="GO:0003677">
    <property type="term" value="F:DNA binding"/>
    <property type="evidence" value="ECO:0007669"/>
    <property type="project" value="UniProtKB-KW"/>
</dbReference>
<dbReference type="PROSITE" id="PS50949">
    <property type="entry name" value="HTH_GNTR"/>
    <property type="match status" value="1"/>
</dbReference>
<sequence>MQPLVHLTLSARVYEDLRERIISGQVQPGERLTLAGMASALGTSAMPIREAVQKLAAEGALEILPNKSVGVPVMTRTRFQELVTIRIAVEGLAVQTAASLITDAQLARLAELEKAFRTERRLATPDVNRIIQINKQFHFGAYEAAGMPTLLTLIEGLWLRIGPVLNLDIRNGSSRLANPPSVRAHRAMLDGLRAHDGLAARNGLAMDIQCAADVILSGDGLGTV</sequence>
<keyword evidence="2" id="KW-0238">DNA-binding</keyword>
<evidence type="ECO:0000256" key="1">
    <source>
        <dbReference type="ARBA" id="ARBA00023015"/>
    </source>
</evidence>
<dbReference type="HOGENOM" id="CLU_017584_5_4_4"/>
<dbReference type="Proteomes" id="UP000000374">
    <property type="component" value="Chromosome"/>
</dbReference>
<dbReference type="Gene3D" id="1.20.120.530">
    <property type="entry name" value="GntR ligand-binding domain-like"/>
    <property type="match status" value="1"/>
</dbReference>
<dbReference type="GO" id="GO:0003700">
    <property type="term" value="F:DNA-binding transcription factor activity"/>
    <property type="evidence" value="ECO:0007669"/>
    <property type="project" value="InterPro"/>
</dbReference>
<dbReference type="STRING" id="391735.Veis_4698"/>
<dbReference type="PANTHER" id="PTHR43537">
    <property type="entry name" value="TRANSCRIPTIONAL REGULATOR, GNTR FAMILY"/>
    <property type="match status" value="1"/>
</dbReference>
<evidence type="ECO:0000259" key="4">
    <source>
        <dbReference type="PROSITE" id="PS50949"/>
    </source>
</evidence>
<keyword evidence="6" id="KW-1185">Reference proteome</keyword>
<dbReference type="SMART" id="SM00895">
    <property type="entry name" value="FCD"/>
    <property type="match status" value="1"/>
</dbReference>
<gene>
    <name evidence="5" type="ordered locus">Veis_4698</name>
</gene>
<evidence type="ECO:0000256" key="2">
    <source>
        <dbReference type="ARBA" id="ARBA00023125"/>
    </source>
</evidence>
<dbReference type="InterPro" id="IPR008920">
    <property type="entry name" value="TF_FadR/GntR_C"/>
</dbReference>
<dbReference type="Pfam" id="PF00392">
    <property type="entry name" value="GntR"/>
    <property type="match status" value="1"/>
</dbReference>
<dbReference type="InterPro" id="IPR011711">
    <property type="entry name" value="GntR_C"/>
</dbReference>
<keyword evidence="3" id="KW-0804">Transcription</keyword>
<keyword evidence="1" id="KW-0805">Transcription regulation</keyword>
<dbReference type="EMBL" id="CP000542">
    <property type="protein sequence ID" value="ABM60395.1"/>
    <property type="molecule type" value="Genomic_DNA"/>
</dbReference>
<accession>A1WRY8</accession>
<dbReference type="AlphaFoldDB" id="A1WRY8"/>